<comment type="subunit">
    <text evidence="4">Composed of two components (A and B), the A component is the catalytic subunit and the B component confers calcium sensitivity.</text>
</comment>
<feature type="region of interest" description="Disordered" evidence="14">
    <location>
        <begin position="511"/>
        <end position="540"/>
    </location>
</feature>
<keyword evidence="17" id="KW-1185">Reference proteome</keyword>
<dbReference type="InterPro" id="IPR041751">
    <property type="entry name" value="MPP_PP2B"/>
</dbReference>
<sequence>MDSTPALMSVNMRDRPIKSVPQPATQRLSDVEFFATDEFGSPKPNVRVLRDHFFREGRLTEEHALYILEHATKLLSNEPNMVEVQGPVTICGDIHGQYYDLMKLFDVGGPLTDNAYLFLGDYVDRGCFGIECLLYLYTLKLWFPHKFTLLRGNHECRHLTEYFTFKRECLHKYSPRVYEACIASFCALPVAALVDGRFFCVHGGLSPELVMLTDILALNRFNEPGSRGLLCDLLWSDPIAGFGHEDERAVPPGTTFLHNQTRGCSFFFTYAATCQFLERNGLLGIIRGHEAQDAGYTMHRKTPTKKFPSVITIFSAPNYLDVYHNRGAILKYANKNVTIRQYNASPHPYWLPNFQNAFTWSLPFVGAKITEMLLAILSICSEEELEDSDSDSDRELKTDADGDAQMRTARTLGLSTPAEIARRRQEIKSKIIAVGRMQRVFQLLREEAESASELVEAEAGEPGVSGQLGVQRQVRQSIHNFEDACVFFSFYISSFPLSCVPPRFRRSDILNERLPSLPPPDSDSPSPTPMPSPLVPSMRIPGRDPEGINMEFLIKKTLDDAGGVGDDVERLADRIAFRGGRVRPGGLKRHETV</sequence>
<reference evidence="16" key="1">
    <citation type="submission" date="2023-03" db="EMBL/GenBank/DDBJ databases">
        <title>Massive genome expansion in bonnet fungi (Mycena s.s.) driven by repeated elements and novel gene families across ecological guilds.</title>
        <authorList>
            <consortium name="Lawrence Berkeley National Laboratory"/>
            <person name="Harder C.B."/>
            <person name="Miyauchi S."/>
            <person name="Viragh M."/>
            <person name="Kuo A."/>
            <person name="Thoen E."/>
            <person name="Andreopoulos B."/>
            <person name="Lu D."/>
            <person name="Skrede I."/>
            <person name="Drula E."/>
            <person name="Henrissat B."/>
            <person name="Morin E."/>
            <person name="Kohler A."/>
            <person name="Barry K."/>
            <person name="LaButti K."/>
            <person name="Morin E."/>
            <person name="Salamov A."/>
            <person name="Lipzen A."/>
            <person name="Mereny Z."/>
            <person name="Hegedus B."/>
            <person name="Baldrian P."/>
            <person name="Stursova M."/>
            <person name="Weitz H."/>
            <person name="Taylor A."/>
            <person name="Grigoriev I.V."/>
            <person name="Nagy L.G."/>
            <person name="Martin F."/>
            <person name="Kauserud H."/>
        </authorList>
    </citation>
    <scope>NUCLEOTIDE SEQUENCE</scope>
    <source>
        <strain evidence="16">CBHHK188m</strain>
    </source>
</reference>
<dbReference type="EC" id="3.1.3.16" evidence="13"/>
<evidence type="ECO:0000313" key="17">
    <source>
        <dbReference type="Proteomes" id="UP001215280"/>
    </source>
</evidence>
<dbReference type="CDD" id="cd07416">
    <property type="entry name" value="MPP_PP2B"/>
    <property type="match status" value="1"/>
</dbReference>
<protein>
    <recommendedName>
        <fullName evidence="13">Serine/threonine-protein phosphatase</fullName>
        <ecNumber evidence="13">3.1.3.16</ecNumber>
    </recommendedName>
</protein>
<gene>
    <name evidence="16" type="ORF">DFH07DRAFT_915299</name>
</gene>
<keyword evidence="8" id="KW-0112">Calmodulin-binding</keyword>
<evidence type="ECO:0000256" key="11">
    <source>
        <dbReference type="ARBA" id="ARBA00047761"/>
    </source>
</evidence>
<evidence type="ECO:0000256" key="6">
    <source>
        <dbReference type="ARBA" id="ARBA00022801"/>
    </source>
</evidence>
<evidence type="ECO:0000256" key="13">
    <source>
        <dbReference type="RuleBase" id="RU004273"/>
    </source>
</evidence>
<dbReference type="PRINTS" id="PR00114">
    <property type="entry name" value="STPHPHTASE"/>
</dbReference>
<dbReference type="GO" id="GO:0033192">
    <property type="term" value="F:calmodulin-dependent protein phosphatase activity"/>
    <property type="evidence" value="ECO:0007669"/>
    <property type="project" value="InterPro"/>
</dbReference>
<dbReference type="InterPro" id="IPR043360">
    <property type="entry name" value="PP2B"/>
</dbReference>
<keyword evidence="7" id="KW-0862">Zinc</keyword>
<comment type="cofactor">
    <cofactor evidence="1">
        <name>Zn(2+)</name>
        <dbReference type="ChEBI" id="CHEBI:29105"/>
    </cofactor>
</comment>
<dbReference type="EMBL" id="JARJLG010000026">
    <property type="protein sequence ID" value="KAJ7769209.1"/>
    <property type="molecule type" value="Genomic_DNA"/>
</dbReference>
<dbReference type="InterPro" id="IPR029052">
    <property type="entry name" value="Metallo-depent_PP-like"/>
</dbReference>
<keyword evidence="5" id="KW-0479">Metal-binding</keyword>
<comment type="catalytic activity">
    <reaction evidence="12 13">
        <text>O-phospho-L-threonyl-[protein] + H2O = L-threonyl-[protein] + phosphate</text>
        <dbReference type="Rhea" id="RHEA:47004"/>
        <dbReference type="Rhea" id="RHEA-COMP:11060"/>
        <dbReference type="Rhea" id="RHEA-COMP:11605"/>
        <dbReference type="ChEBI" id="CHEBI:15377"/>
        <dbReference type="ChEBI" id="CHEBI:30013"/>
        <dbReference type="ChEBI" id="CHEBI:43474"/>
        <dbReference type="ChEBI" id="CHEBI:61977"/>
        <dbReference type="EC" id="3.1.3.16"/>
    </reaction>
</comment>
<comment type="similarity">
    <text evidence="3">Belongs to the PPP phosphatase family. PP-2B subfamily.</text>
</comment>
<comment type="catalytic activity">
    <reaction evidence="11">
        <text>O-phospho-L-seryl-[protein] + H2O = L-seryl-[protein] + phosphate</text>
        <dbReference type="Rhea" id="RHEA:20629"/>
        <dbReference type="Rhea" id="RHEA-COMP:9863"/>
        <dbReference type="Rhea" id="RHEA-COMP:11604"/>
        <dbReference type="ChEBI" id="CHEBI:15377"/>
        <dbReference type="ChEBI" id="CHEBI:29999"/>
        <dbReference type="ChEBI" id="CHEBI:43474"/>
        <dbReference type="ChEBI" id="CHEBI:83421"/>
        <dbReference type="EC" id="3.1.3.16"/>
    </reaction>
</comment>
<keyword evidence="10" id="KW-0408">Iron</keyword>
<dbReference type="Proteomes" id="UP001215280">
    <property type="component" value="Unassembled WGS sequence"/>
</dbReference>
<dbReference type="Gene3D" id="3.60.21.10">
    <property type="match status" value="1"/>
</dbReference>
<dbReference type="SMART" id="SM00156">
    <property type="entry name" value="PP2Ac"/>
    <property type="match status" value="1"/>
</dbReference>
<evidence type="ECO:0000256" key="3">
    <source>
        <dbReference type="ARBA" id="ARBA00009905"/>
    </source>
</evidence>
<comment type="cofactor">
    <cofactor evidence="2">
        <name>Fe(3+)</name>
        <dbReference type="ChEBI" id="CHEBI:29034"/>
    </cofactor>
</comment>
<dbReference type="Pfam" id="PF00149">
    <property type="entry name" value="Metallophos"/>
    <property type="match status" value="1"/>
</dbReference>
<dbReference type="PROSITE" id="PS00125">
    <property type="entry name" value="SER_THR_PHOSPHATASE"/>
    <property type="match status" value="1"/>
</dbReference>
<organism evidence="16 17">
    <name type="scientific">Mycena maculata</name>
    <dbReference type="NCBI Taxonomy" id="230809"/>
    <lineage>
        <taxon>Eukaryota</taxon>
        <taxon>Fungi</taxon>
        <taxon>Dikarya</taxon>
        <taxon>Basidiomycota</taxon>
        <taxon>Agaricomycotina</taxon>
        <taxon>Agaricomycetes</taxon>
        <taxon>Agaricomycetidae</taxon>
        <taxon>Agaricales</taxon>
        <taxon>Marasmiineae</taxon>
        <taxon>Mycenaceae</taxon>
        <taxon>Mycena</taxon>
    </lineage>
</organism>
<comment type="caution">
    <text evidence="16">The sequence shown here is derived from an EMBL/GenBank/DDBJ whole genome shotgun (WGS) entry which is preliminary data.</text>
</comment>
<evidence type="ECO:0000256" key="5">
    <source>
        <dbReference type="ARBA" id="ARBA00022723"/>
    </source>
</evidence>
<feature type="domain" description="Serine/threonine specific protein phosphatases" evidence="15">
    <location>
        <begin position="150"/>
        <end position="155"/>
    </location>
</feature>
<evidence type="ECO:0000313" key="16">
    <source>
        <dbReference type="EMBL" id="KAJ7769209.1"/>
    </source>
</evidence>
<evidence type="ECO:0000256" key="12">
    <source>
        <dbReference type="ARBA" id="ARBA00048336"/>
    </source>
</evidence>
<evidence type="ECO:0000256" key="2">
    <source>
        <dbReference type="ARBA" id="ARBA00001965"/>
    </source>
</evidence>
<keyword evidence="6 13" id="KW-0378">Hydrolase</keyword>
<evidence type="ECO:0000256" key="4">
    <source>
        <dbReference type="ARBA" id="ARBA00011112"/>
    </source>
</evidence>
<dbReference type="InterPro" id="IPR004843">
    <property type="entry name" value="Calcineurin-like_PHP"/>
</dbReference>
<evidence type="ECO:0000256" key="9">
    <source>
        <dbReference type="ARBA" id="ARBA00022912"/>
    </source>
</evidence>
<evidence type="ECO:0000256" key="1">
    <source>
        <dbReference type="ARBA" id="ARBA00001947"/>
    </source>
</evidence>
<evidence type="ECO:0000256" key="14">
    <source>
        <dbReference type="SAM" id="MobiDB-lite"/>
    </source>
</evidence>
<proteinExistence type="inferred from homology"/>
<evidence type="ECO:0000256" key="7">
    <source>
        <dbReference type="ARBA" id="ARBA00022833"/>
    </source>
</evidence>
<dbReference type="SUPFAM" id="SSF56300">
    <property type="entry name" value="Metallo-dependent phosphatases"/>
    <property type="match status" value="1"/>
</dbReference>
<keyword evidence="9" id="KW-0904">Protein phosphatase</keyword>
<evidence type="ECO:0000256" key="8">
    <source>
        <dbReference type="ARBA" id="ARBA00022860"/>
    </source>
</evidence>
<dbReference type="GO" id="GO:0097720">
    <property type="term" value="P:calcineurin-mediated signaling"/>
    <property type="evidence" value="ECO:0007669"/>
    <property type="project" value="InterPro"/>
</dbReference>
<evidence type="ECO:0000259" key="15">
    <source>
        <dbReference type="PROSITE" id="PS00125"/>
    </source>
</evidence>
<name>A0AAD7JTJ2_9AGAR</name>
<dbReference type="InterPro" id="IPR006186">
    <property type="entry name" value="Ser/Thr-sp_prot-phosphatase"/>
</dbReference>
<dbReference type="PANTHER" id="PTHR45673">
    <property type="entry name" value="SERINE/THREONINE-PROTEIN PHOSPHATASE 2B CATALYTIC SUBUNIT 1-RELATED"/>
    <property type="match status" value="1"/>
</dbReference>
<dbReference type="GO" id="GO:0046872">
    <property type="term" value="F:metal ion binding"/>
    <property type="evidence" value="ECO:0007669"/>
    <property type="project" value="UniProtKB-KW"/>
</dbReference>
<feature type="compositionally biased region" description="Pro residues" evidence="14">
    <location>
        <begin position="516"/>
        <end position="534"/>
    </location>
</feature>
<evidence type="ECO:0000256" key="10">
    <source>
        <dbReference type="ARBA" id="ARBA00023004"/>
    </source>
</evidence>
<dbReference type="AlphaFoldDB" id="A0AAD7JTJ2"/>
<dbReference type="GO" id="GO:0005516">
    <property type="term" value="F:calmodulin binding"/>
    <property type="evidence" value="ECO:0007669"/>
    <property type="project" value="UniProtKB-KW"/>
</dbReference>
<accession>A0AAD7JTJ2</accession>